<evidence type="ECO:0000313" key="18">
    <source>
        <dbReference type="Proteomes" id="UP000694402"/>
    </source>
</evidence>
<keyword evidence="18" id="KW-1185">Reference proteome</keyword>
<protein>
    <recommendedName>
        <fullName evidence="16">C2 domain-containing protein</fullName>
    </recommendedName>
</protein>
<feature type="domain" description="C2" evidence="16">
    <location>
        <begin position="1238"/>
        <end position="1365"/>
    </location>
</feature>
<dbReference type="InterPro" id="IPR012561">
    <property type="entry name" value="Ferlin_B-domain"/>
</dbReference>
<dbReference type="Pfam" id="PF08150">
    <property type="entry name" value="FerB"/>
    <property type="match status" value="1"/>
</dbReference>
<keyword evidence="13" id="KW-0968">Cytoplasmic vesicle</keyword>
<accession>A0A8C8K4F2</accession>
<keyword evidence="9" id="KW-0106">Calcium</keyword>
<dbReference type="GO" id="GO:0061025">
    <property type="term" value="P:membrane fusion"/>
    <property type="evidence" value="ECO:0007669"/>
    <property type="project" value="TreeGrafter"/>
</dbReference>
<dbReference type="SMART" id="SM01202">
    <property type="entry name" value="FerI"/>
    <property type="match status" value="1"/>
</dbReference>
<evidence type="ECO:0000256" key="12">
    <source>
        <dbReference type="ARBA" id="ARBA00023136"/>
    </source>
</evidence>
<feature type="compositionally biased region" description="Basic residues" evidence="14">
    <location>
        <begin position="188"/>
        <end position="197"/>
    </location>
</feature>
<dbReference type="GeneTree" id="ENSGT00940000154741"/>
<comment type="similarity">
    <text evidence="3">Belongs to the ferlin family.</text>
</comment>
<dbReference type="Ensembl" id="ENSOTST00005112657.2">
    <property type="protein sequence ID" value="ENSOTSP00005104231.2"/>
    <property type="gene ID" value="ENSOTSG00005047636.2"/>
</dbReference>
<evidence type="ECO:0000256" key="15">
    <source>
        <dbReference type="SAM" id="Phobius"/>
    </source>
</evidence>
<evidence type="ECO:0000256" key="7">
    <source>
        <dbReference type="ARBA" id="ARBA00022723"/>
    </source>
</evidence>
<evidence type="ECO:0000256" key="10">
    <source>
        <dbReference type="ARBA" id="ARBA00022968"/>
    </source>
</evidence>
<dbReference type="InterPro" id="IPR035892">
    <property type="entry name" value="C2_domain_sf"/>
</dbReference>
<dbReference type="SMART" id="SM00239">
    <property type="entry name" value="C2"/>
    <property type="match status" value="7"/>
</dbReference>
<dbReference type="CDD" id="cd04037">
    <property type="entry name" value="C2E_Ferlin"/>
    <property type="match status" value="1"/>
</dbReference>
<dbReference type="Pfam" id="PF00168">
    <property type="entry name" value="C2"/>
    <property type="match status" value="7"/>
</dbReference>
<keyword evidence="11 15" id="KW-1133">Transmembrane helix</keyword>
<evidence type="ECO:0000259" key="16">
    <source>
        <dbReference type="PROSITE" id="PS50004"/>
    </source>
</evidence>
<keyword evidence="7" id="KW-0479">Metal-binding</keyword>
<dbReference type="InterPro" id="IPR037721">
    <property type="entry name" value="Ferlin"/>
</dbReference>
<evidence type="ECO:0000313" key="17">
    <source>
        <dbReference type="Ensembl" id="ENSOTSP00005104231.2"/>
    </source>
</evidence>
<dbReference type="InterPro" id="IPR000008">
    <property type="entry name" value="C2_dom"/>
</dbReference>
<dbReference type="SUPFAM" id="SSF49562">
    <property type="entry name" value="C2 domain (Calcium/lipid-binding domain, CaLB)"/>
    <property type="match status" value="7"/>
</dbReference>
<dbReference type="InterPro" id="IPR055072">
    <property type="entry name" value="Ferlin_DSRM"/>
</dbReference>
<feature type="domain" description="C2" evidence="16">
    <location>
        <begin position="1486"/>
        <end position="1604"/>
    </location>
</feature>
<reference evidence="17" key="1">
    <citation type="submission" date="2025-08" db="UniProtKB">
        <authorList>
            <consortium name="Ensembl"/>
        </authorList>
    </citation>
    <scope>IDENTIFICATION</scope>
</reference>
<feature type="domain" description="C2" evidence="16">
    <location>
        <begin position="1720"/>
        <end position="1870"/>
    </location>
</feature>
<evidence type="ECO:0000256" key="9">
    <source>
        <dbReference type="ARBA" id="ARBA00022837"/>
    </source>
</evidence>
<keyword evidence="8" id="KW-0677">Repeat</keyword>
<dbReference type="InterPro" id="IPR032362">
    <property type="entry name" value="Ferlin_C"/>
</dbReference>
<dbReference type="SMART" id="SM00694">
    <property type="entry name" value="DysFC"/>
    <property type="match status" value="2"/>
</dbReference>
<dbReference type="InterPro" id="IPR037726">
    <property type="entry name" value="C2A_Ferlin"/>
</dbReference>
<evidence type="ECO:0000256" key="6">
    <source>
        <dbReference type="ARBA" id="ARBA00022692"/>
    </source>
</evidence>
<dbReference type="Pfam" id="PF22901">
    <property type="entry name" value="dsrm_Ferlin"/>
    <property type="match status" value="1"/>
</dbReference>
<evidence type="ECO:0000256" key="2">
    <source>
        <dbReference type="ARBA" id="ARBA00004483"/>
    </source>
</evidence>
<evidence type="ECO:0000256" key="8">
    <source>
        <dbReference type="ARBA" id="ARBA00022737"/>
    </source>
</evidence>
<dbReference type="GO" id="GO:0007009">
    <property type="term" value="P:plasma membrane organization"/>
    <property type="evidence" value="ECO:0007669"/>
    <property type="project" value="TreeGrafter"/>
</dbReference>
<keyword evidence="6 15" id="KW-0812">Transmembrane</keyword>
<feature type="domain" description="C2" evidence="16">
    <location>
        <begin position="1"/>
        <end position="101"/>
    </location>
</feature>
<evidence type="ECO:0000256" key="1">
    <source>
        <dbReference type="ARBA" id="ARBA00004401"/>
    </source>
</evidence>
<feature type="region of interest" description="Disordered" evidence="14">
    <location>
        <begin position="124"/>
        <end position="199"/>
    </location>
</feature>
<feature type="domain" description="C2" evidence="16">
    <location>
        <begin position="306"/>
        <end position="447"/>
    </location>
</feature>
<name>A0A8C8K4F2_ONCTS</name>
<comment type="subcellular location">
    <subcellularLocation>
        <location evidence="1">Cell membrane</location>
        <topology evidence="1">Single-pass type II membrane protein</topology>
    </subcellularLocation>
    <subcellularLocation>
        <location evidence="2">Cytoplasmic vesicle membrane</location>
        <topology evidence="2">Single-pass type II membrane protein</topology>
    </subcellularLocation>
</comment>
<evidence type="ECO:0000256" key="4">
    <source>
        <dbReference type="ARBA" id="ARBA00022475"/>
    </source>
</evidence>
<dbReference type="InterPro" id="IPR037724">
    <property type="entry name" value="C2E_Ferlin"/>
</dbReference>
<evidence type="ECO:0000256" key="14">
    <source>
        <dbReference type="SAM" id="MobiDB-lite"/>
    </source>
</evidence>
<dbReference type="CDD" id="cd08374">
    <property type="entry name" value="C2F_Ferlin"/>
    <property type="match status" value="1"/>
</dbReference>
<dbReference type="SMART" id="SM00693">
    <property type="entry name" value="DysFN"/>
    <property type="match status" value="2"/>
</dbReference>
<dbReference type="InterPro" id="IPR037725">
    <property type="entry name" value="C2F_Ferlin"/>
</dbReference>
<dbReference type="Pfam" id="PF16165">
    <property type="entry name" value="Ferlin_C"/>
    <property type="match status" value="1"/>
</dbReference>
<dbReference type="InterPro" id="IPR012968">
    <property type="entry name" value="FerIin_dom"/>
</dbReference>
<keyword evidence="12 15" id="KW-0472">Membrane</keyword>
<dbReference type="CDD" id="cd08373">
    <property type="entry name" value="C2A_Ferlin"/>
    <property type="match status" value="1"/>
</dbReference>
<feature type="transmembrane region" description="Helical" evidence="15">
    <location>
        <begin position="1977"/>
        <end position="1999"/>
    </location>
</feature>
<evidence type="ECO:0000256" key="3">
    <source>
        <dbReference type="ARBA" id="ARBA00007561"/>
    </source>
</evidence>
<dbReference type="CDD" id="cd04018">
    <property type="entry name" value="C2C_Ferlin"/>
    <property type="match status" value="1"/>
</dbReference>
<dbReference type="InterPro" id="IPR006614">
    <property type="entry name" value="Peroxin/Ferlin"/>
</dbReference>
<dbReference type="InterPro" id="IPR037722">
    <property type="entry name" value="C2C_Ferlin"/>
</dbReference>
<dbReference type="InterPro" id="IPR037723">
    <property type="entry name" value="C2D_Ferlin"/>
</dbReference>
<keyword evidence="4" id="KW-1003">Cell membrane</keyword>
<dbReference type="CDD" id="cd04017">
    <property type="entry name" value="C2D_Ferlin"/>
    <property type="match status" value="1"/>
</dbReference>
<dbReference type="SMART" id="SM01200">
    <property type="entry name" value="FerA"/>
    <property type="match status" value="1"/>
</dbReference>
<dbReference type="Pfam" id="PF08165">
    <property type="entry name" value="FerA"/>
    <property type="match status" value="1"/>
</dbReference>
<keyword evidence="5" id="KW-0597">Phosphoprotein</keyword>
<sequence length="2012" mass="228085">MLRVVVESAKGIPKKKLRNPDPIAAVVFKGEKKKTKAIDRELNPVWNEVLEFDLKGSPLDASSFIDVIVKDYETIGKDIFIGSAKISLLDLAHGHTKSLPAKNLSLVNEKKQDTGATIHLMIGYEPPASTAPNPNNQTDEDQSYGDTGQCGGEEGKDGEEVSLGGQVGTPGVPPTPGQPGNPNQRPVRTSRKRHRALANKPQDFQIRVRVIEGRQLPGNNIKPVVKVNVCGQTHRTRIRRGNNPFFDELDVGYIYDEPAHAIMRKWLLLSDPGDSSSGAKGYLKVSLVIVGTGDEPPTEKRERNEEQDDIESNLLVPAGVTLRLVTLNLKVYRAEDMPQMDDAFVQTVKQVFGGEGDNKNLVDPFLEVSFAGKKLCTKIIEKNANPEWNQLINLQVKFKDMDIVGAFINNVLYFSHRDRLTRNDVIGTTFLNLTKIASSGGEIEGMRTCLFISVSSGEAEVGFLPAFGPCYLNLYGSPREFTGLPDPYEELNFGKGEGVAYRGRVLIELSTQLDGKADSKLDNISSDDILMAQKYQRRRKFSLCAVFHSSCMLQEPGEPIQFEVSIGNYGNKLDSTCMPLASTTQYSCAVFDGNHYYYLPWADTKPVVILTSFWEDISHRLDSVNIILYIADRLESNLTSLRTAILAKASEARLAEIWLKLINHMIEDLSNFQVPELEGRPNLTSLDVQIKKLRDSAVASIREMAKRLKEEATDVIATLTDIEEWLERLKQLAEEPQNSMPDVVIWMLRGERRVAYARLPANQILYSTYSEQACGKYCGRTQTIFMQYPMDKNKGVKIPVQLRVNMWLGLSAHEKKFNSFSEGTFSVFAEMYENQAQVFGKWGTTGLVCRHKFSDVTGKVKLKQERFMPPRAWEWEGEWFVDPERGLLTEADAGHTEFTDEVYQNETRFIGGEWKAAADPFTDVNGQKSQSPGEIECPAGWKWEDDWSFDSNRAVDEKGWEYGVTIPPDDKPKSWGAAEKMYHIHRRKRLLRPRRKIADTKAAPERRDPGEGWEYSSLIGWKFHRKERLSDTFRRRRWRRKMAPSDGIGASAIFRLEGALGVDVDEKASKKDAARLFGANTPNVSCKFDRSYMYHLRVYVYQARNLIAMDRDSFSDPYAHVSFLHVSKTTEVIRATLNPTWDQTLIFNDIEIYGDPQTIAHNPPNVVLELYDSDQVGKDEAMGRCTCPPVVKLNLGMVVSPKLLWFPVTKKGRNAGEMLVAAELLLKDKANESDLPLVPPRRGATLYMVPQGIRPVVQLTAIEILAWGLRNMKTYQLATVTSPSLMVECGGEVVQTAIIKNIKKNPNFPGSVLFFKVLLPKEEMYTPPIVLKVMDHRPFGRKPIVGQCTLSLEEFRCDPYVTNAEVAMSSKVAMMAATQGDIIINMEDRPILNIEVEEAVDWWSKFYASVGEHEKCGPYLKKGYDTLKVYEGELEEVPDFRGLTDFCKTFRLQRGKTEDEDDDPSVVGEFKGSFRVYPLSDDPEMPAPPRQFRELPESGLQECLVRIYVVRCMDLQPKDNNGMCDPYIKISLGKKTKDDRDDYKPNTLNPEFGRMFELSCFLPQDKDLKIAVYDYDLLTRDEKVGETVIDLENRLLSRFGAYCGLPQSYCISGTNQWRDQLKPSQILENLARLRGIPSPSTSADGSTLSFGGRDYSLLDFEANRVIHQHLGPARERMALHVLSKQGLVPEHVETRTLYSTYQPTLSQGKIQMWVDIFPKSLGLLGPPCHITPRQAKKYVMRAIVWNTTDVILDETSITGENMSDIYVKGWMPGMEEDKQKTDVHYRSLDGDGNFNWRFVFGFDYLPTEQLCLVSRKEHFWNLDQTEFRTPPKLIVQIWDNDKFSLDDYLGTVELDLLHLIPPAKTPEKCSLKMLQGVTGSTPSKQPPPNSLFSQKSVRGWWPCMIEQDRKHILGGKVEMTLEIVEEREVEERPAGKGRDEPNMNPKLDFPNRPDTSFFWFTSPCKTMKFIIWRRFKWIFIGLIVLLLVLLFLGILLYSLPNYISMKIVKPFS</sequence>
<dbReference type="GO" id="GO:0005886">
    <property type="term" value="C:plasma membrane"/>
    <property type="evidence" value="ECO:0007669"/>
    <property type="project" value="UniProtKB-SubCell"/>
</dbReference>
<dbReference type="InterPro" id="IPR012560">
    <property type="entry name" value="Ferlin_A-domain"/>
</dbReference>
<keyword evidence="10" id="KW-0735">Signal-anchor</keyword>
<dbReference type="Proteomes" id="UP000694402">
    <property type="component" value="Unassembled WGS sequence"/>
</dbReference>
<dbReference type="SMART" id="SM01201">
    <property type="entry name" value="FerB"/>
    <property type="match status" value="1"/>
</dbReference>
<gene>
    <name evidence="17" type="primary">LOC112246026</name>
</gene>
<reference evidence="17" key="2">
    <citation type="submission" date="2025-09" db="UniProtKB">
        <authorList>
            <consortium name="Ensembl"/>
        </authorList>
    </citation>
    <scope>IDENTIFICATION</scope>
</reference>
<dbReference type="PROSITE" id="PS50004">
    <property type="entry name" value="C2"/>
    <property type="match status" value="6"/>
</dbReference>
<dbReference type="PANTHER" id="PTHR12546:SF55">
    <property type="entry name" value="MYOFERLIN"/>
    <property type="match status" value="1"/>
</dbReference>
<dbReference type="FunFam" id="2.60.40.150:FF:000026">
    <property type="entry name" value="dysferlin isoform X2"/>
    <property type="match status" value="1"/>
</dbReference>
<dbReference type="GO" id="GO:0030659">
    <property type="term" value="C:cytoplasmic vesicle membrane"/>
    <property type="evidence" value="ECO:0007669"/>
    <property type="project" value="UniProtKB-SubCell"/>
</dbReference>
<proteinExistence type="inferred from homology"/>
<dbReference type="GO" id="GO:0046872">
    <property type="term" value="F:metal ion binding"/>
    <property type="evidence" value="ECO:0007669"/>
    <property type="project" value="UniProtKB-KW"/>
</dbReference>
<feature type="domain" description="C2" evidence="16">
    <location>
        <begin position="1078"/>
        <end position="1206"/>
    </location>
</feature>
<evidence type="ECO:0000256" key="5">
    <source>
        <dbReference type="ARBA" id="ARBA00022553"/>
    </source>
</evidence>
<evidence type="ECO:0000256" key="11">
    <source>
        <dbReference type="ARBA" id="ARBA00022989"/>
    </source>
</evidence>
<evidence type="ECO:0000256" key="13">
    <source>
        <dbReference type="ARBA" id="ARBA00023329"/>
    </source>
</evidence>
<dbReference type="Gene3D" id="2.60.40.150">
    <property type="entry name" value="C2 domain"/>
    <property type="match status" value="7"/>
</dbReference>
<dbReference type="PANTHER" id="PTHR12546">
    <property type="entry name" value="FER-1-LIKE"/>
    <property type="match status" value="1"/>
</dbReference>
<organism evidence="17 18">
    <name type="scientific">Oncorhynchus tshawytscha</name>
    <name type="common">Chinook salmon</name>
    <name type="synonym">Salmo tshawytscha</name>
    <dbReference type="NCBI Taxonomy" id="74940"/>
    <lineage>
        <taxon>Eukaryota</taxon>
        <taxon>Metazoa</taxon>
        <taxon>Chordata</taxon>
        <taxon>Craniata</taxon>
        <taxon>Vertebrata</taxon>
        <taxon>Euteleostomi</taxon>
        <taxon>Actinopterygii</taxon>
        <taxon>Neopterygii</taxon>
        <taxon>Teleostei</taxon>
        <taxon>Protacanthopterygii</taxon>
        <taxon>Salmoniformes</taxon>
        <taxon>Salmonidae</taxon>
        <taxon>Salmoninae</taxon>
        <taxon>Oncorhynchus</taxon>
    </lineage>
</organism>
<dbReference type="Pfam" id="PF08151">
    <property type="entry name" value="FerI"/>
    <property type="match status" value="1"/>
</dbReference>